<dbReference type="Gene3D" id="4.10.60.10">
    <property type="entry name" value="Zinc finger, CCHC-type"/>
    <property type="match status" value="1"/>
</dbReference>
<dbReference type="PANTHER" id="PTHR35046:SF9">
    <property type="entry name" value="RNA-DIRECTED DNA POLYMERASE"/>
    <property type="match status" value="1"/>
</dbReference>
<dbReference type="GO" id="GO:0004519">
    <property type="term" value="F:endonuclease activity"/>
    <property type="evidence" value="ECO:0007669"/>
    <property type="project" value="UniProtKB-KW"/>
</dbReference>
<feature type="region of interest" description="Disordered" evidence="10">
    <location>
        <begin position="180"/>
        <end position="203"/>
    </location>
</feature>
<dbReference type="PANTHER" id="PTHR35046">
    <property type="entry name" value="ZINC KNUCKLE (CCHC-TYPE) FAMILY PROTEIN"/>
    <property type="match status" value="1"/>
</dbReference>
<dbReference type="Pfam" id="PF14223">
    <property type="entry name" value="Retrotran_gag_2"/>
    <property type="match status" value="1"/>
</dbReference>
<dbReference type="InterPro" id="IPR041373">
    <property type="entry name" value="RT_RNaseH"/>
</dbReference>
<dbReference type="InterPro" id="IPR056924">
    <property type="entry name" value="SH3_Tf2-1"/>
</dbReference>
<dbReference type="PROSITE" id="PS50158">
    <property type="entry name" value="ZF_CCHC"/>
    <property type="match status" value="1"/>
</dbReference>
<evidence type="ECO:0000256" key="9">
    <source>
        <dbReference type="PROSITE-ProRule" id="PRU00047"/>
    </source>
</evidence>
<dbReference type="InterPro" id="IPR043502">
    <property type="entry name" value="DNA/RNA_pol_sf"/>
</dbReference>
<feature type="compositionally biased region" description="Acidic residues" evidence="10">
    <location>
        <begin position="180"/>
        <end position="200"/>
    </location>
</feature>
<keyword evidence="13" id="KW-1185">Reference proteome</keyword>
<evidence type="ECO:0000256" key="1">
    <source>
        <dbReference type="ARBA" id="ARBA00012493"/>
    </source>
</evidence>
<feature type="region of interest" description="Disordered" evidence="10">
    <location>
        <begin position="1963"/>
        <end position="2033"/>
    </location>
</feature>
<sequence>MKSLMRRRFVPSHYHRDLHQKLRLLTQGSKSVEEYYQEMELLMLRAKVSEDSEATMARFLGGLNREIQDRVEMQHYLEIEEMLHKAILVEQQVKRRSHARGSYSSSRYQTSKEDKPSYQKEGKPQPKEESKPSSIYSKDKGKAEVTSSRARDVKCFKCQGRGHYANECTNKRVMVLLENGEYESEDERPETEQESSEAEYEEKPVHGRLLVARRTLSLQNKTEELEQRENLFYTRCMVQGKVCSLIIDGGSCVNVASETMVKKLSLKTQKHPRPYRLQWLNEEGEMKVSTQVSIPLSIGRYEDEILCDVIPMEASHILLGRPWQFDRRVTHNGFTNKHTFEFNGKKTTLVPLTPKEVHQDQLQLQKKKEIDLKPEPSKQHNFYAKTGDIKRSLYSNQSVLLFVLKESLVSLTDCTPVYPSEMSALLQDYQDVFPEDSPTGLPPIRGIEHQIDFVPGSTLPNRPAYRTNPVETKELQRQKDGSWRMCVDCRAINNITVKYRHPIPRLDDMLDELHGSCIFSKIDLKSGYHQIRMKEGDEWKTAFKTKHGLYEWLVMPFGLTNAPSTFMRLMNHVLRSFIGLFVVVYFDDILVYSKSLEEHIDHIRSVLDVLRKEKLFANLKKCTFCTDNLVFLGFIVSADGVKVDPEKVKAIREWPIPKTVSEVRSFHGLAGFYRRFVRDFSTIAAPLTEVVKKDIGFKWGDTQEAAFQCLKEKLTNAPLLILPDFNKTFEIECDASGIGIGAVLMQEKRPIAYFSEKLGGATLNYATYDKELYALVRALQTWQHYLWPKEFVIHTDHESLKYLKGQNKLSKRHARWVEFIETFPYVIKYKQGKENIVADALSRRYALLNTLDAKLLGFEQIKGMYETDPDLKDAYNSCEKVAAGHYFRHDGFLFYDNRLCVPNCSLRELFVRESHGGSLMGHFGVTKTLKTLQDHFFWPRMKRDVERICERCSTCKQAKSKVQSHGLYTPLPIPYHPWNDISMDFIVGLPRTRTGKDSIFVVFSPFEIVYGFNPTSPLDLIPLPECERISFDGKRKAEMVKQLHEQARLNIEEKTKQYVKHANKGRREMVFEVGDQVWVHLRKERFPKERKSKLMPRIDGPFEIIKKISNNAYKLDLKGKYDVSNSFNVSDLIPFIADEFDLRTNPFQEGGDDMIMDQHADQDEEFQLAKEDGKSKDVATKEDDALVISNGPITRSKAKKLKEAIGGLIKKCLMHEESLEGSLILQDAHVQKDAKTKRRSTYHDQERSRPEKLLDTPIRRSRGQSTLSREETKPVHSHDGQKVWRRAPKEWSSPENIAEMCNEIFKKLEKDKRQSTRPSSRVSDPMSCSKQEQLIQTMETKKSEGGSNYLLWSRLVKTAIGRLGLWSHITDEAQTKPVAKENEDEKEKEKALAEYKRWVKDDLMVLSVLQGSLELHLLEAYSYCETPKHLWEVLQKTYGNKTNLSRVFELKGAINALVQDGEEFAKHLGKFRALWNELEGLRPNTTDQETLAERREQDQVFGLMMTLDPAYKDVIAHILRSPTLPSMEEVCAQLQKEEGSIGLFGGKKELSLAHKAEEVQANKAMYKGGDRKYGERANLSAEANGAGSSGASPSVKVGESEGKAMASQQLGSKSGDNETIRRLLDMIEHACSSEKALNVSDKLLEVIESLRTRNDHPRTHIAQNMNKPLIIDSGASHHMISDCKLIKDLEPAQGHVPMGNESDEEAELVRKSRLLREEMTEQLQQTLITTVADMIKTSITGLRDEIRQELRQATETDNYYERSRSEHSGSSSSRVSRRQRRDHEVRRPKKEELGGVKLKIPPFHGKVDPDAYLEWEKKIEIVFNCKNYTNTQRIQLAATEFYDYALSWWDQLVTMRRLNQEYPVETWSEMKSLMRKRFVPSHYHRDLHQRLRKLTQGAKTVEEYYQDMELLMLRASISEDREATMSRFLGGLNREIQDKVEMQHYVEIEEMLHKAILVEQQLKRKGHSRGSYGTTRFQSPKEDKPNYQKESKPYQKDDTKPSNIYSKDKGKTGASDEKIHTDHEQTEEEFEEEPVKGRLLVTRRLLNLQTKADEIEQRENLFYTRCLVQGKVCSLIIDGGSCVNVASETMVKKLGLQVQKHPKPYRLQWLNEQGEMRVSDQVVVPITIGRYEDEILCDVIPMEASHILLGRPWQSDRHVIHDGFTNKHSFEFRGKKTVLVPLTPKEVQEDQLHLQKKKEIELKTDLNKQHSFYAKQGDVKRILYSQNSILLLVFKESLLTTTDHTPDHPSELVSLLQEYADVFPEDSSNGLPPVRGIEHQIDFVPGSTLPNRPAYRTNPVETKELQRQVEELMEK</sequence>
<evidence type="ECO:0000256" key="3">
    <source>
        <dbReference type="ARBA" id="ARBA00022679"/>
    </source>
</evidence>
<feature type="compositionally biased region" description="Low complexity" evidence="10">
    <location>
        <begin position="1581"/>
        <end position="1594"/>
    </location>
</feature>
<dbReference type="CDD" id="cd09274">
    <property type="entry name" value="RNase_HI_RT_Ty3"/>
    <property type="match status" value="1"/>
</dbReference>
<dbReference type="InterPro" id="IPR041588">
    <property type="entry name" value="Integrase_H2C2"/>
</dbReference>
<dbReference type="GO" id="GO:0003964">
    <property type="term" value="F:RNA-directed DNA polymerase activity"/>
    <property type="evidence" value="ECO:0007669"/>
    <property type="project" value="UniProtKB-KW"/>
</dbReference>
<evidence type="ECO:0000256" key="8">
    <source>
        <dbReference type="ARBA" id="ARBA00022918"/>
    </source>
</evidence>
<feature type="compositionally biased region" description="Basic and acidic residues" evidence="10">
    <location>
        <begin position="110"/>
        <end position="145"/>
    </location>
</feature>
<feature type="region of interest" description="Disordered" evidence="10">
    <location>
        <begin position="1581"/>
        <end position="1617"/>
    </location>
</feature>
<dbReference type="FunFam" id="1.10.340.70:FF:000001">
    <property type="entry name" value="Retrovirus-related Pol polyprotein from transposon gypsy-like Protein"/>
    <property type="match status" value="1"/>
</dbReference>
<evidence type="ECO:0000256" key="2">
    <source>
        <dbReference type="ARBA" id="ARBA00022670"/>
    </source>
</evidence>
<name>A0A9W3CJN4_RAPSA</name>
<feature type="non-terminal residue" evidence="14">
    <location>
        <position position="2315"/>
    </location>
</feature>
<keyword evidence="5" id="KW-0540">Nuclease</keyword>
<evidence type="ECO:0000259" key="12">
    <source>
        <dbReference type="PROSITE" id="PS50878"/>
    </source>
</evidence>
<dbReference type="Gene3D" id="1.10.340.70">
    <property type="match status" value="1"/>
</dbReference>
<dbReference type="Gene3D" id="3.30.70.270">
    <property type="match status" value="2"/>
</dbReference>
<evidence type="ECO:0000256" key="5">
    <source>
        <dbReference type="ARBA" id="ARBA00022722"/>
    </source>
</evidence>
<dbReference type="Gene3D" id="3.10.20.370">
    <property type="match status" value="1"/>
</dbReference>
<dbReference type="GeneID" id="130500785"/>
<dbReference type="InterPro" id="IPR005162">
    <property type="entry name" value="Retrotrans_gag_dom"/>
</dbReference>
<dbReference type="Proteomes" id="UP000504610">
    <property type="component" value="Unplaced"/>
</dbReference>
<dbReference type="GO" id="GO:0006508">
    <property type="term" value="P:proteolysis"/>
    <property type="evidence" value="ECO:0007669"/>
    <property type="project" value="UniProtKB-KW"/>
</dbReference>
<dbReference type="SUPFAM" id="SSF57756">
    <property type="entry name" value="Retrovirus zinc finger-like domains"/>
    <property type="match status" value="1"/>
</dbReference>
<feature type="compositionally biased region" description="Basic and acidic residues" evidence="10">
    <location>
        <begin position="1241"/>
        <end position="1258"/>
    </location>
</feature>
<reference evidence="14" key="1">
    <citation type="submission" date="2025-08" db="UniProtKB">
        <authorList>
            <consortium name="RefSeq"/>
        </authorList>
    </citation>
    <scope>IDENTIFICATION</scope>
    <source>
        <tissue evidence="14">Leaf</tissue>
    </source>
</reference>
<evidence type="ECO:0000259" key="11">
    <source>
        <dbReference type="PROSITE" id="PS50158"/>
    </source>
</evidence>
<dbReference type="Pfam" id="PF17917">
    <property type="entry name" value="RT_RNaseH"/>
    <property type="match status" value="1"/>
</dbReference>
<feature type="region of interest" description="Disordered" evidence="10">
    <location>
        <begin position="1308"/>
        <end position="1330"/>
    </location>
</feature>
<dbReference type="FunFam" id="3.10.10.10:FF:000007">
    <property type="entry name" value="Retrovirus-related Pol polyprotein from transposon 17.6-like Protein"/>
    <property type="match status" value="1"/>
</dbReference>
<evidence type="ECO:0000313" key="14">
    <source>
        <dbReference type="RefSeq" id="XP_056851732.1"/>
    </source>
</evidence>
<feature type="region of interest" description="Disordered" evidence="10">
    <location>
        <begin position="1230"/>
        <end position="1291"/>
    </location>
</feature>
<feature type="compositionally biased region" description="Basic and acidic residues" evidence="10">
    <location>
        <begin position="1753"/>
        <end position="1767"/>
    </location>
</feature>
<dbReference type="FunFam" id="3.30.70.270:FF:000020">
    <property type="entry name" value="Transposon Tf2-6 polyprotein-like Protein"/>
    <property type="match status" value="1"/>
</dbReference>
<dbReference type="GO" id="GO:0008233">
    <property type="term" value="F:peptidase activity"/>
    <property type="evidence" value="ECO:0007669"/>
    <property type="project" value="UniProtKB-KW"/>
</dbReference>
<feature type="compositionally biased region" description="Basic and acidic residues" evidence="10">
    <location>
        <begin position="1781"/>
        <end position="1793"/>
    </location>
</feature>
<protein>
    <recommendedName>
        <fullName evidence="1">RNA-directed DNA polymerase</fullName>
        <ecNumber evidence="1">2.7.7.49</ecNumber>
    </recommendedName>
</protein>
<dbReference type="EC" id="2.7.7.49" evidence="1"/>
<evidence type="ECO:0000256" key="6">
    <source>
        <dbReference type="ARBA" id="ARBA00022759"/>
    </source>
</evidence>
<dbReference type="GO" id="GO:0008270">
    <property type="term" value="F:zinc ion binding"/>
    <property type="evidence" value="ECO:0007669"/>
    <property type="project" value="UniProtKB-KW"/>
</dbReference>
<dbReference type="Gene3D" id="2.40.70.10">
    <property type="entry name" value="Acid Proteases"/>
    <property type="match status" value="2"/>
</dbReference>
<dbReference type="PROSITE" id="PS50878">
    <property type="entry name" value="RT_POL"/>
    <property type="match status" value="1"/>
</dbReference>
<dbReference type="CDD" id="cd01647">
    <property type="entry name" value="RT_LTR"/>
    <property type="match status" value="1"/>
</dbReference>
<evidence type="ECO:0000256" key="7">
    <source>
        <dbReference type="ARBA" id="ARBA00022801"/>
    </source>
</evidence>
<keyword evidence="6" id="KW-0255">Endonuclease</keyword>
<keyword evidence="9" id="KW-0862">Zinc</keyword>
<dbReference type="CDD" id="cd00303">
    <property type="entry name" value="retropepsin_like"/>
    <property type="match status" value="2"/>
</dbReference>
<dbReference type="InterPro" id="IPR036875">
    <property type="entry name" value="Znf_CCHC_sf"/>
</dbReference>
<proteinExistence type="predicted"/>
<dbReference type="Pfam" id="PF17921">
    <property type="entry name" value="Integrase_H2C2"/>
    <property type="match status" value="1"/>
</dbReference>
<organism evidence="13 14">
    <name type="scientific">Raphanus sativus</name>
    <name type="common">Radish</name>
    <name type="synonym">Raphanus raphanistrum var. sativus</name>
    <dbReference type="NCBI Taxonomy" id="3726"/>
    <lineage>
        <taxon>Eukaryota</taxon>
        <taxon>Viridiplantae</taxon>
        <taxon>Streptophyta</taxon>
        <taxon>Embryophyta</taxon>
        <taxon>Tracheophyta</taxon>
        <taxon>Spermatophyta</taxon>
        <taxon>Magnoliopsida</taxon>
        <taxon>eudicotyledons</taxon>
        <taxon>Gunneridae</taxon>
        <taxon>Pentapetalae</taxon>
        <taxon>rosids</taxon>
        <taxon>malvids</taxon>
        <taxon>Brassicales</taxon>
        <taxon>Brassicaceae</taxon>
        <taxon>Brassiceae</taxon>
        <taxon>Raphanus</taxon>
    </lineage>
</organism>
<feature type="region of interest" description="Disordered" evidence="10">
    <location>
        <begin position="94"/>
        <end position="145"/>
    </location>
</feature>
<keyword evidence="4" id="KW-0548">Nucleotidyltransferase</keyword>
<dbReference type="InterPro" id="IPR001878">
    <property type="entry name" value="Znf_CCHC"/>
</dbReference>
<dbReference type="KEGG" id="rsz:130500785"/>
<dbReference type="InterPro" id="IPR043128">
    <property type="entry name" value="Rev_trsase/Diguanyl_cyclase"/>
</dbReference>
<keyword evidence="7" id="KW-0378">Hydrolase</keyword>
<feature type="compositionally biased region" description="Polar residues" evidence="10">
    <location>
        <begin position="1316"/>
        <end position="1330"/>
    </location>
</feature>
<keyword evidence="8" id="KW-0695">RNA-directed DNA polymerase</keyword>
<dbReference type="InterPro" id="IPR000477">
    <property type="entry name" value="RT_dom"/>
</dbReference>
<dbReference type="Pfam" id="PF00098">
    <property type="entry name" value="zf-CCHC"/>
    <property type="match status" value="1"/>
</dbReference>
<dbReference type="Pfam" id="PF03732">
    <property type="entry name" value="Retrotrans_gag"/>
    <property type="match status" value="2"/>
</dbReference>
<dbReference type="OrthoDB" id="1097864at2759"/>
<accession>A0A9W3CJN4</accession>
<keyword evidence="9" id="KW-0863">Zinc-finger</keyword>
<evidence type="ECO:0000313" key="13">
    <source>
        <dbReference type="Proteomes" id="UP000504610"/>
    </source>
</evidence>
<dbReference type="InterPro" id="IPR021109">
    <property type="entry name" value="Peptidase_aspartic_dom_sf"/>
</dbReference>
<evidence type="ECO:0000256" key="4">
    <source>
        <dbReference type="ARBA" id="ARBA00022695"/>
    </source>
</evidence>
<feature type="domain" description="CCHC-type" evidence="11">
    <location>
        <begin position="154"/>
        <end position="170"/>
    </location>
</feature>
<feature type="compositionally biased region" description="Basic and acidic residues" evidence="10">
    <location>
        <begin position="1979"/>
        <end position="2024"/>
    </location>
</feature>
<dbReference type="Pfam" id="PF00078">
    <property type="entry name" value="RVT_1"/>
    <property type="match status" value="1"/>
</dbReference>
<evidence type="ECO:0000256" key="10">
    <source>
        <dbReference type="SAM" id="MobiDB-lite"/>
    </source>
</evidence>
<dbReference type="Pfam" id="PF24626">
    <property type="entry name" value="SH3_Tf2-1"/>
    <property type="match status" value="1"/>
</dbReference>
<dbReference type="SMART" id="SM00343">
    <property type="entry name" value="ZnF_C2HC"/>
    <property type="match status" value="1"/>
</dbReference>
<keyword evidence="9" id="KW-0479">Metal-binding</keyword>
<dbReference type="SUPFAM" id="SSF56672">
    <property type="entry name" value="DNA/RNA polymerases"/>
    <property type="match status" value="2"/>
</dbReference>
<feature type="compositionally biased region" description="Basic and acidic residues" evidence="10">
    <location>
        <begin position="1268"/>
        <end position="1282"/>
    </location>
</feature>
<dbReference type="GO" id="GO:0003676">
    <property type="term" value="F:nucleic acid binding"/>
    <property type="evidence" value="ECO:0007669"/>
    <property type="project" value="InterPro"/>
</dbReference>
<dbReference type="RefSeq" id="XP_056851732.1">
    <property type="nucleotide sequence ID" value="XM_056995752.1"/>
</dbReference>
<keyword evidence="3" id="KW-0808">Transferase</keyword>
<feature type="region of interest" description="Disordered" evidence="10">
    <location>
        <begin position="1753"/>
        <end position="1793"/>
    </location>
</feature>
<keyword evidence="2" id="KW-0645">Protease</keyword>
<feature type="domain" description="Reverse transcriptase" evidence="12">
    <location>
        <begin position="456"/>
        <end position="636"/>
    </location>
</feature>
<gene>
    <name evidence="14" type="primary">LOC130500785</name>
</gene>